<gene>
    <name evidence="1" type="ORF">EDM52_00520</name>
</gene>
<dbReference type="EMBL" id="RHHR01000002">
    <property type="protein sequence ID" value="RNB77047.1"/>
    <property type="molecule type" value="Genomic_DNA"/>
</dbReference>
<dbReference type="OrthoDB" id="2474967at2"/>
<name>A0A3M8CP13_9BACL</name>
<proteinExistence type="predicted"/>
<comment type="caution">
    <text evidence="1">The sequence shown here is derived from an EMBL/GenBank/DDBJ whole genome shotgun (WGS) entry which is preliminary data.</text>
</comment>
<organism evidence="1 2">
    <name type="scientific">Brevibacillus invocatus</name>
    <dbReference type="NCBI Taxonomy" id="173959"/>
    <lineage>
        <taxon>Bacteria</taxon>
        <taxon>Bacillati</taxon>
        <taxon>Bacillota</taxon>
        <taxon>Bacilli</taxon>
        <taxon>Bacillales</taxon>
        <taxon>Paenibacillaceae</taxon>
        <taxon>Brevibacillus</taxon>
    </lineage>
</organism>
<reference evidence="1 2" key="1">
    <citation type="submission" date="2018-10" db="EMBL/GenBank/DDBJ databases">
        <title>Phylogenomics of Brevibacillus.</title>
        <authorList>
            <person name="Dunlap C."/>
        </authorList>
    </citation>
    <scope>NUCLEOTIDE SEQUENCE [LARGE SCALE GENOMIC DNA]</scope>
    <source>
        <strain evidence="1 2">JCM 12215</strain>
    </source>
</reference>
<sequence>MFLKKNSRKPLLLVLAGAVAAGSLWVTPIVDVHAAAVKKVQAAAVTPVPVTITKGIQQVVRLVPELSKRHVVYIGEVDGPGVSGVAIAFAESAKDPNPNGDRAVFDPTTGDLLILELKPQKSEKPATLTDAQASTKAVAFVTGLQNIGNTYQSREVVTKDGLTTVRLVRKINHVSLDDAYDSFVTFDSTGRLIGFRNFNGKSHEKLIAASFPPATRAISSQQALQRYNESKPLELIYLLPENAPNDKRVEARLVYLVKDGIISQSHTGSALDAMNGKRLLDLQPSVQTVNLNGTGERWSAMSDSQAADLVRWLFKAEPGKLPLVSFEEKREDGSALRYFIWGYFRQDAANADKQYELGMFPDTVKPEEKKHLMLVTNAKTGEVLRFVSKDEVQKNGKLDKKRDWSTAEEALRRLLPTGPNPILLSDVGNEQTTLITADMVVNGTPVYREGQRLEEGMYTISIQGMTGAIEEFTVNRPSDMVFQQASKSIPQQAAVNQLLKSYPLELTYVHMIHPETGAVTWKLAYDLSFRQTKAHCFCGGEQKMDATIQVDALTGKVTVKE</sequence>
<evidence type="ECO:0000313" key="1">
    <source>
        <dbReference type="EMBL" id="RNB77047.1"/>
    </source>
</evidence>
<dbReference type="AlphaFoldDB" id="A0A3M8CP13"/>
<protein>
    <submittedName>
        <fullName evidence="1">Uncharacterized protein</fullName>
    </submittedName>
</protein>
<keyword evidence="2" id="KW-1185">Reference proteome</keyword>
<accession>A0A3M8CP13</accession>
<evidence type="ECO:0000313" key="2">
    <source>
        <dbReference type="Proteomes" id="UP000282028"/>
    </source>
</evidence>
<dbReference type="Proteomes" id="UP000282028">
    <property type="component" value="Unassembled WGS sequence"/>
</dbReference>